<feature type="transmembrane region" description="Helical" evidence="1">
    <location>
        <begin position="34"/>
        <end position="52"/>
    </location>
</feature>
<dbReference type="GO" id="GO:0043683">
    <property type="term" value="P:type IV pilus assembly"/>
    <property type="evidence" value="ECO:0007669"/>
    <property type="project" value="InterPro"/>
</dbReference>
<dbReference type="InterPro" id="IPR007445">
    <property type="entry name" value="PilO"/>
</dbReference>
<reference evidence="2 3" key="1">
    <citation type="journal article" date="2016" name="Nat. Commun.">
        <title>Thousands of microbial genomes shed light on interconnected biogeochemical processes in an aquifer system.</title>
        <authorList>
            <person name="Anantharaman K."/>
            <person name="Brown C.T."/>
            <person name="Hug L.A."/>
            <person name="Sharon I."/>
            <person name="Castelle C.J."/>
            <person name="Probst A.J."/>
            <person name="Thomas B.C."/>
            <person name="Singh A."/>
            <person name="Wilkins M.J."/>
            <person name="Karaoz U."/>
            <person name="Brodie E.L."/>
            <person name="Williams K.H."/>
            <person name="Hubbard S.S."/>
            <person name="Banfield J.F."/>
        </authorList>
    </citation>
    <scope>NUCLEOTIDE SEQUENCE [LARGE SCALE GENOMIC DNA]</scope>
</reference>
<dbReference type="EMBL" id="MHBZ01000029">
    <property type="protein sequence ID" value="OGY10811.1"/>
    <property type="molecule type" value="Genomic_DNA"/>
</dbReference>
<dbReference type="GO" id="GO:0043107">
    <property type="term" value="P:type IV pilus-dependent motility"/>
    <property type="evidence" value="ECO:0007669"/>
    <property type="project" value="InterPro"/>
</dbReference>
<evidence type="ECO:0000313" key="3">
    <source>
        <dbReference type="Proteomes" id="UP000178319"/>
    </source>
</evidence>
<dbReference type="InterPro" id="IPR014717">
    <property type="entry name" value="Transl_elong_EF1B/ribsomal_bS6"/>
</dbReference>
<sequence length="216" mass="24151">MAIAVNYREQYARYGRYFKTIIDKYSKKPAVRTSVELLLTLFTISFFAVFALRPTAVTIARLVSDIRTQRDIEGRLTEKVDSLRKAQAVLSAEQARIVLLDQALPRGPHPDQLVQQIEGLSQTYGVGLESLSVGKTLILGKTDKKKAEKFGTFEVSFLVRGDYGGTISFLEELEDLRRVVNLNSVSYGPSTKQGESGVIILTVGAQIPYYPEERKK</sequence>
<dbReference type="AlphaFoldDB" id="A0A1G1V677"/>
<dbReference type="Proteomes" id="UP000178319">
    <property type="component" value="Unassembled WGS sequence"/>
</dbReference>
<proteinExistence type="predicted"/>
<dbReference type="STRING" id="1797516.A3D26_01485"/>
<organism evidence="2 3">
    <name type="scientific">Candidatus Blackburnbacteria bacterium RIFCSPHIGHO2_02_FULL_44_20</name>
    <dbReference type="NCBI Taxonomy" id="1797516"/>
    <lineage>
        <taxon>Bacteria</taxon>
        <taxon>Candidatus Blackburniibacteriota</taxon>
    </lineage>
</organism>
<gene>
    <name evidence="2" type="ORF">A3D26_01485</name>
</gene>
<comment type="caution">
    <text evidence="2">The sequence shown here is derived from an EMBL/GenBank/DDBJ whole genome shotgun (WGS) entry which is preliminary data.</text>
</comment>
<dbReference type="Pfam" id="PF04350">
    <property type="entry name" value="PilO"/>
    <property type="match status" value="1"/>
</dbReference>
<evidence type="ECO:0000313" key="2">
    <source>
        <dbReference type="EMBL" id="OGY10811.1"/>
    </source>
</evidence>
<dbReference type="Gene3D" id="3.30.70.60">
    <property type="match status" value="1"/>
</dbReference>
<protein>
    <submittedName>
        <fullName evidence="2">Uncharacterized protein</fullName>
    </submittedName>
</protein>
<keyword evidence="1" id="KW-1133">Transmembrane helix</keyword>
<keyword evidence="1" id="KW-0472">Membrane</keyword>
<evidence type="ECO:0000256" key="1">
    <source>
        <dbReference type="SAM" id="Phobius"/>
    </source>
</evidence>
<keyword evidence="1" id="KW-0812">Transmembrane</keyword>
<name>A0A1G1V677_9BACT</name>
<accession>A0A1G1V677</accession>